<proteinExistence type="predicted"/>
<evidence type="ECO:0000256" key="1">
    <source>
        <dbReference type="SAM" id="Phobius"/>
    </source>
</evidence>
<evidence type="ECO:0000313" key="2">
    <source>
        <dbReference type="EMBL" id="KAF2549409.1"/>
    </source>
</evidence>
<dbReference type="EMBL" id="QGKY02001925">
    <property type="protein sequence ID" value="KAF2549409.1"/>
    <property type="molecule type" value="Genomic_DNA"/>
</dbReference>
<name>A0A8S9GV46_BRACR</name>
<keyword evidence="1" id="KW-1133">Transmembrane helix</keyword>
<reference evidence="2" key="1">
    <citation type="submission" date="2019-12" db="EMBL/GenBank/DDBJ databases">
        <title>Genome sequencing and annotation of Brassica cretica.</title>
        <authorList>
            <person name="Studholme D.J."/>
            <person name="Sarris P.F."/>
        </authorList>
    </citation>
    <scope>NUCLEOTIDE SEQUENCE</scope>
    <source>
        <strain evidence="2">PFS-102/07</strain>
        <tissue evidence="2">Leaf</tissue>
    </source>
</reference>
<keyword evidence="1" id="KW-0812">Transmembrane</keyword>
<comment type="caution">
    <text evidence="2">The sequence shown here is derived from an EMBL/GenBank/DDBJ whole genome shotgun (WGS) entry which is preliminary data.</text>
</comment>
<protein>
    <submittedName>
        <fullName evidence="2">Uncharacterized protein</fullName>
    </submittedName>
</protein>
<accession>A0A8S9GV46</accession>
<sequence>MRREVVYTTLSAMDVLLSGALSFGLMIDMGRLYVPDLVSLSRSSFFGRSFWSGIYLLPLHGVRYQDEVMGSIFGSSLARTRGSGCYWLCLRLGCLIVSAGFVSREVVVVTCDGLWSSQVSVSEFNSCVFRFLAMIGDLVLLWNSV</sequence>
<keyword evidence="1" id="KW-0472">Membrane</keyword>
<organism evidence="2">
    <name type="scientific">Brassica cretica</name>
    <name type="common">Mustard</name>
    <dbReference type="NCBI Taxonomy" id="69181"/>
    <lineage>
        <taxon>Eukaryota</taxon>
        <taxon>Viridiplantae</taxon>
        <taxon>Streptophyta</taxon>
        <taxon>Embryophyta</taxon>
        <taxon>Tracheophyta</taxon>
        <taxon>Spermatophyta</taxon>
        <taxon>Magnoliopsida</taxon>
        <taxon>eudicotyledons</taxon>
        <taxon>Gunneridae</taxon>
        <taxon>Pentapetalae</taxon>
        <taxon>rosids</taxon>
        <taxon>malvids</taxon>
        <taxon>Brassicales</taxon>
        <taxon>Brassicaceae</taxon>
        <taxon>Brassiceae</taxon>
        <taxon>Brassica</taxon>
    </lineage>
</organism>
<dbReference type="AlphaFoldDB" id="A0A8S9GV46"/>
<feature type="transmembrane region" description="Helical" evidence="1">
    <location>
        <begin position="12"/>
        <end position="33"/>
    </location>
</feature>
<gene>
    <name evidence="2" type="ORF">F2Q70_00021467</name>
</gene>